<evidence type="ECO:0000313" key="2">
    <source>
        <dbReference type="EMBL" id="PZX41208.1"/>
    </source>
</evidence>
<evidence type="ECO:0000256" key="1">
    <source>
        <dbReference type="ARBA" id="ARBA00007613"/>
    </source>
</evidence>
<dbReference type="EMBL" id="QKZQ01000011">
    <property type="protein sequence ID" value="PZX41208.1"/>
    <property type="molecule type" value="Genomic_DNA"/>
</dbReference>
<dbReference type="Proteomes" id="UP000249364">
    <property type="component" value="Unassembled WGS sequence"/>
</dbReference>
<dbReference type="InterPro" id="IPR010131">
    <property type="entry name" value="MdtP/NodT-like"/>
</dbReference>
<dbReference type="InterPro" id="IPR003423">
    <property type="entry name" value="OMP_efflux"/>
</dbReference>
<evidence type="ECO:0000313" key="3">
    <source>
        <dbReference type="Proteomes" id="UP000249364"/>
    </source>
</evidence>
<dbReference type="STRING" id="121821.GCA_001870675_00081"/>
<dbReference type="AlphaFoldDB" id="A0A2W7PYD2"/>
<dbReference type="Gene3D" id="2.20.200.10">
    <property type="entry name" value="Outer membrane efflux proteins (OEP)"/>
    <property type="match status" value="1"/>
</dbReference>
<organism evidence="2 3">
    <name type="scientific">Roseinatronobacter thiooxidans</name>
    <dbReference type="NCBI Taxonomy" id="121821"/>
    <lineage>
        <taxon>Bacteria</taxon>
        <taxon>Pseudomonadati</taxon>
        <taxon>Pseudomonadota</taxon>
        <taxon>Alphaproteobacteria</taxon>
        <taxon>Rhodobacterales</taxon>
        <taxon>Paracoccaceae</taxon>
        <taxon>Roseinatronobacter</taxon>
    </lineage>
</organism>
<accession>A0A2W7PYD2</accession>
<gene>
    <name evidence="2" type="ORF">LY56_02411</name>
</gene>
<dbReference type="Pfam" id="PF02321">
    <property type="entry name" value="OEP"/>
    <property type="match status" value="2"/>
</dbReference>
<name>A0A2W7PYD2_9RHOB</name>
<dbReference type="PANTHER" id="PTHR30203">
    <property type="entry name" value="OUTER MEMBRANE CATION EFFLUX PROTEIN"/>
    <property type="match status" value="1"/>
</dbReference>
<keyword evidence="3" id="KW-1185">Reference proteome</keyword>
<comment type="similarity">
    <text evidence="1">Belongs to the outer membrane factor (OMF) (TC 1.B.17) family.</text>
</comment>
<dbReference type="Gene3D" id="1.20.1600.10">
    <property type="entry name" value="Outer membrane efflux proteins (OEP)"/>
    <property type="match status" value="1"/>
</dbReference>
<comment type="caution">
    <text evidence="2">The sequence shown here is derived from an EMBL/GenBank/DDBJ whole genome shotgun (WGS) entry which is preliminary data.</text>
</comment>
<dbReference type="PANTHER" id="PTHR30203:SF24">
    <property type="entry name" value="BLR4935 PROTEIN"/>
    <property type="match status" value="1"/>
</dbReference>
<keyword evidence="2" id="KW-0449">Lipoprotein</keyword>
<dbReference type="GO" id="GO:0015562">
    <property type="term" value="F:efflux transmembrane transporter activity"/>
    <property type="evidence" value="ECO:0007669"/>
    <property type="project" value="InterPro"/>
</dbReference>
<protein>
    <submittedName>
        <fullName evidence="2">NodT family efflux transporter outer membrane factor (OMF) lipoprotein</fullName>
    </submittedName>
</protein>
<dbReference type="OrthoDB" id="7181739at2"/>
<dbReference type="SUPFAM" id="SSF56954">
    <property type="entry name" value="Outer membrane efflux proteins (OEP)"/>
    <property type="match status" value="1"/>
</dbReference>
<dbReference type="PROSITE" id="PS51257">
    <property type="entry name" value="PROKAR_LIPOPROTEIN"/>
    <property type="match status" value="1"/>
</dbReference>
<sequence length="474" mass="50600">MPLNAVKYLKPAAKVAVLSVLLGACAPMGPYVASRDFTVPAHWAAFAQSEPRMADQGWVASFNSSVLNQLVQDAMTSNRDLRAAAARLTEAQALARQSGAGAFPTLDAELGTRADGNGSSRSGVVAGLGVNWELDLWGRVQGQRMAAGYEAVAAEAIFEAARQSLAAAVTLAWIDVNGNARALEIARQELTARQSLLNSVEARIEAQEILAVEGNSARADVSRARDRVIASEAAVANGLRVLEVLTGRYPSGRLNAVTGLPALPGRVPVGLPAQILERRPDIIAAERQVAAAFYRRSQAKAAQMPLVSLSGDITRRHGGLTPDGLVWSLVGNIFAPIIDGGRRAEEVNIRTARQQEALALYGAQALTAFREVETAIADEAALRRRLTLLNSAARELEQAVGTERQRFEAGELEAFRLNDLRVRYYAALRDAHAVRVALLRNRVELHLALGGSFVTEVPAPAASQQDLASASQTD</sequence>
<proteinExistence type="inferred from homology"/>
<reference evidence="2 3" key="1">
    <citation type="submission" date="2018-06" db="EMBL/GenBank/DDBJ databases">
        <title>Genomic Encyclopedia of Archaeal and Bacterial Type Strains, Phase II (KMG-II): from individual species to whole genera.</title>
        <authorList>
            <person name="Goeker M."/>
        </authorList>
    </citation>
    <scope>NUCLEOTIDE SEQUENCE [LARGE SCALE GENOMIC DNA]</scope>
    <source>
        <strain evidence="2 3">DSM 13087</strain>
    </source>
</reference>